<comment type="caution">
    <text evidence="3">The sequence shown here is derived from an EMBL/GenBank/DDBJ whole genome shotgun (WGS) entry which is preliminary data.</text>
</comment>
<dbReference type="GO" id="GO:0005635">
    <property type="term" value="C:nuclear envelope"/>
    <property type="evidence" value="ECO:0007669"/>
    <property type="project" value="TreeGrafter"/>
</dbReference>
<evidence type="ECO:0000256" key="1">
    <source>
        <dbReference type="SAM" id="MobiDB-lite"/>
    </source>
</evidence>
<dbReference type="EMBL" id="NMUH01005941">
    <property type="protein sequence ID" value="MQM14055.1"/>
    <property type="molecule type" value="Genomic_DNA"/>
</dbReference>
<accession>A0A843X670</accession>
<evidence type="ECO:0000256" key="2">
    <source>
        <dbReference type="SAM" id="Phobius"/>
    </source>
</evidence>
<dbReference type="PANTHER" id="PTHR33416">
    <property type="entry name" value="NUCLEAR PORE COMPLEX PROTEIN NUP1"/>
    <property type="match status" value="1"/>
</dbReference>
<keyword evidence="2" id="KW-1133">Transmembrane helix</keyword>
<organism evidence="3 4">
    <name type="scientific">Colocasia esculenta</name>
    <name type="common">Wild taro</name>
    <name type="synonym">Arum esculentum</name>
    <dbReference type="NCBI Taxonomy" id="4460"/>
    <lineage>
        <taxon>Eukaryota</taxon>
        <taxon>Viridiplantae</taxon>
        <taxon>Streptophyta</taxon>
        <taxon>Embryophyta</taxon>
        <taxon>Tracheophyta</taxon>
        <taxon>Spermatophyta</taxon>
        <taxon>Magnoliopsida</taxon>
        <taxon>Liliopsida</taxon>
        <taxon>Araceae</taxon>
        <taxon>Aroideae</taxon>
        <taxon>Colocasieae</taxon>
        <taxon>Colocasia</taxon>
    </lineage>
</organism>
<dbReference type="Proteomes" id="UP000652761">
    <property type="component" value="Unassembled WGS sequence"/>
</dbReference>
<keyword evidence="2" id="KW-0812">Transmembrane</keyword>
<feature type="compositionally biased region" description="Low complexity" evidence="1">
    <location>
        <begin position="625"/>
        <end position="639"/>
    </location>
</feature>
<name>A0A843X670_COLES</name>
<feature type="compositionally biased region" description="Gly residues" evidence="1">
    <location>
        <begin position="1136"/>
        <end position="1149"/>
    </location>
</feature>
<dbReference type="OrthoDB" id="778586at2759"/>
<dbReference type="AlphaFoldDB" id="A0A843X670"/>
<feature type="region of interest" description="Disordered" evidence="1">
    <location>
        <begin position="625"/>
        <end position="665"/>
    </location>
</feature>
<evidence type="ECO:0000313" key="3">
    <source>
        <dbReference type="EMBL" id="MQM14055.1"/>
    </source>
</evidence>
<dbReference type="PANTHER" id="PTHR33416:SF20">
    <property type="entry name" value="NUCLEAR PORE COMPLEX PROTEIN NUP1"/>
    <property type="match status" value="1"/>
</dbReference>
<proteinExistence type="predicted"/>
<feature type="region of interest" description="Disordered" evidence="1">
    <location>
        <begin position="1130"/>
        <end position="1166"/>
    </location>
</feature>
<protein>
    <recommendedName>
        <fullName evidence="5">Nuclear pore complex protein NUP1</fullName>
    </recommendedName>
</protein>
<feature type="compositionally biased region" description="Basic residues" evidence="1">
    <location>
        <begin position="1153"/>
        <end position="1166"/>
    </location>
</feature>
<feature type="region of interest" description="Disordered" evidence="1">
    <location>
        <begin position="553"/>
        <end position="573"/>
    </location>
</feature>
<dbReference type="GO" id="GO:0071763">
    <property type="term" value="P:nuclear membrane organization"/>
    <property type="evidence" value="ECO:0007669"/>
    <property type="project" value="TreeGrafter"/>
</dbReference>
<feature type="compositionally biased region" description="Basic and acidic residues" evidence="1">
    <location>
        <begin position="640"/>
        <end position="649"/>
    </location>
</feature>
<reference evidence="3" key="1">
    <citation type="submission" date="2017-07" db="EMBL/GenBank/DDBJ databases">
        <title>Taro Niue Genome Assembly and Annotation.</title>
        <authorList>
            <person name="Atibalentja N."/>
            <person name="Keating K."/>
            <person name="Fields C.J."/>
        </authorList>
    </citation>
    <scope>NUCLEOTIDE SEQUENCE</scope>
    <source>
        <strain evidence="3">Niue_2</strain>
        <tissue evidence="3">Leaf</tissue>
    </source>
</reference>
<sequence>MKMRRSGRAHGLSFVLTDSANEETIPLQLSKARSGVERRGIVGFSVVLSVGNVPGILGSFVRFWNGLTAVGAAPTAGSSAVRKRRSKGAFPASACGGLCISLAIVFSSLELEGAIQASTPIGTSLLGTVPPPSSRPCALSLSRRRAAPYSLSLSPRNAVASCSLPEGHSLKAPGEGTCHKGSENSTNMTTLLVVGVDDEEEGANLAVGGAETSTTKEGGTFVLKRRSSVIESDIGSFGAIRRIRQKSNLASPSKDMTMLFSGKLLPPTPNALNNSQTSTFSAQMPLTPKEPKYDTPQWSAADNGDEKGGDFSVPRQSTEMARKILQQLGKIVPSPKEKSSEAKTISMHESPPKLTLNMLHGQALKSVAEIDSSKIFNADTNGMVDGADYSRLRSSVSPKHDKVQGNGSSKVSPSELKLEFEARGVDSNLISVADARPIKGHSDSIFPQSSAGLLQKKPAFTMQAPEGFLELEDEINNSRDDAFGSLATGKGKTEASKKEPKILISEDQVKKKRFAFSSESKVASGLTLSKESGKGVTDRLAVADKETGFTFQVAPSQSQPPLTPTMPSPAVEKSSPVSEQITAPTFTFSSQTTPLTFPSSMASFTEPTSLKFGVKADLKGPLFGSSTTGTVTTPVGSESSKSDTKKAGDLFKTSGAPSSSTLMTSTTSNTSLFTASATSSQSNGSLASTTTIFSVSAAAPATSLLGSSAGGIFSATSASSSASSSASIAPSTSPAMTFQFGTGSAVSTKSVSSVVKSSSTSSGMEPVKESSFGIISSVAATPSSMGTGMFGFGAAASSSASGTAGSIFGTQVTKVGSGTSPFAQSMTSQFSPSSAPAFGLGGASFGFGSSAFGSSMSTTKPSLVSSSAFGQSSTTSSGAVADSSAPSSSSLAPSATSPSLFGSSSQSTTSSVFGSVFGSSSSTSTMFTSAASSTASATMLFGSSSSSPLTFSSSTPATSSTASAATLFGASSSPLTFSSSAPATSSTASTTALFGASSSSPVTFSSSAPATSSAFLFTQTTTASSPALSFTPFGTTTSSVSLSPAVPAFGMPTPTVGFGSASPGNDQMNVEDSMADDTVQATMASVPSFGQPPNVPGSNMPFGSPATPSGTPAFQFASHQPSAFPQPPFQATGSFEFGGGFSMGSGGGDKSGRRIIKAKRDKHRKK</sequence>
<keyword evidence="2" id="KW-0472">Membrane</keyword>
<feature type="transmembrane region" description="Helical" evidence="2">
    <location>
        <begin position="40"/>
        <end position="57"/>
    </location>
</feature>
<evidence type="ECO:0000313" key="4">
    <source>
        <dbReference type="Proteomes" id="UP000652761"/>
    </source>
</evidence>
<gene>
    <name evidence="3" type="ORF">Taro_046982</name>
</gene>
<feature type="region of interest" description="Disordered" evidence="1">
    <location>
        <begin position="281"/>
        <end position="313"/>
    </location>
</feature>
<evidence type="ECO:0008006" key="5">
    <source>
        <dbReference type="Google" id="ProtNLM"/>
    </source>
</evidence>
<keyword evidence="4" id="KW-1185">Reference proteome</keyword>